<dbReference type="InterPro" id="IPR011029">
    <property type="entry name" value="DEATH-like_dom_sf"/>
</dbReference>
<dbReference type="SUPFAM" id="SSF48403">
    <property type="entry name" value="Ankyrin repeat"/>
    <property type="match status" value="1"/>
</dbReference>
<dbReference type="Pfam" id="PF00023">
    <property type="entry name" value="Ank"/>
    <property type="match status" value="1"/>
</dbReference>
<dbReference type="PROSITE" id="PS50011">
    <property type="entry name" value="PROTEIN_KINASE_DOM"/>
    <property type="match status" value="2"/>
</dbReference>
<dbReference type="Gene3D" id="1.10.510.10">
    <property type="entry name" value="Transferase(Phosphotransferase) domain 1"/>
    <property type="match status" value="2"/>
</dbReference>
<dbReference type="SUPFAM" id="SSF56112">
    <property type="entry name" value="Protein kinase-like (PK-like)"/>
    <property type="match status" value="2"/>
</dbReference>
<feature type="repeat" description="ANK" evidence="4">
    <location>
        <begin position="1122"/>
        <end position="1154"/>
    </location>
</feature>
<protein>
    <submittedName>
        <fullName evidence="9">Probable tyrosine-protein kinase DDB_G0283397</fullName>
    </submittedName>
</protein>
<dbReference type="GO" id="GO:0007165">
    <property type="term" value="P:signal transduction"/>
    <property type="evidence" value="ECO:0007669"/>
    <property type="project" value="InterPro"/>
</dbReference>
<evidence type="ECO:0000259" key="7">
    <source>
        <dbReference type="PROSITE" id="PS50011"/>
    </source>
</evidence>
<dbReference type="EMBL" id="CASHTH010001005">
    <property type="protein sequence ID" value="CAI8010034.1"/>
    <property type="molecule type" value="Genomic_DNA"/>
</dbReference>
<evidence type="ECO:0000313" key="10">
    <source>
        <dbReference type="Proteomes" id="UP001174909"/>
    </source>
</evidence>
<dbReference type="InterPro" id="IPR036770">
    <property type="entry name" value="Ankyrin_rpt-contain_sf"/>
</dbReference>
<evidence type="ECO:0000256" key="5">
    <source>
        <dbReference type="PROSITE-ProRule" id="PRU10141"/>
    </source>
</evidence>
<reference evidence="9" key="1">
    <citation type="submission" date="2023-03" db="EMBL/GenBank/DDBJ databases">
        <authorList>
            <person name="Steffen K."/>
            <person name="Cardenas P."/>
        </authorList>
    </citation>
    <scope>NUCLEOTIDE SEQUENCE</scope>
</reference>
<evidence type="ECO:0000259" key="8">
    <source>
        <dbReference type="PROSITE" id="PS50017"/>
    </source>
</evidence>
<dbReference type="PROSITE" id="PS50297">
    <property type="entry name" value="ANK_REP_REGION"/>
    <property type="match status" value="2"/>
</dbReference>
<feature type="binding site" evidence="5">
    <location>
        <position position="1809"/>
    </location>
    <ligand>
        <name>ATP</name>
        <dbReference type="ChEBI" id="CHEBI:30616"/>
    </ligand>
</feature>
<feature type="domain" description="Death" evidence="8">
    <location>
        <begin position="244"/>
        <end position="307"/>
    </location>
</feature>
<feature type="domain" description="Protein kinase" evidence="7">
    <location>
        <begin position="1781"/>
        <end position="2046"/>
    </location>
</feature>
<evidence type="ECO:0000256" key="4">
    <source>
        <dbReference type="PROSITE-ProRule" id="PRU00023"/>
    </source>
</evidence>
<dbReference type="PANTHER" id="PTHR44329">
    <property type="entry name" value="SERINE/THREONINE-PROTEIN KINASE TNNI3K-RELATED"/>
    <property type="match status" value="1"/>
</dbReference>
<dbReference type="Gene3D" id="1.25.40.20">
    <property type="entry name" value="Ankyrin repeat-containing domain"/>
    <property type="match status" value="2"/>
</dbReference>
<dbReference type="SMART" id="SM00248">
    <property type="entry name" value="ANK"/>
    <property type="match status" value="5"/>
</dbReference>
<feature type="binding site" evidence="5">
    <location>
        <position position="557"/>
    </location>
    <ligand>
        <name>ATP</name>
        <dbReference type="ChEBI" id="CHEBI:30616"/>
    </ligand>
</feature>
<dbReference type="InterPro" id="IPR000488">
    <property type="entry name" value="Death_dom"/>
</dbReference>
<keyword evidence="9" id="KW-0418">Kinase</keyword>
<feature type="compositionally biased region" description="Polar residues" evidence="6">
    <location>
        <begin position="441"/>
        <end position="457"/>
    </location>
</feature>
<dbReference type="GO" id="GO:0005524">
    <property type="term" value="F:ATP binding"/>
    <property type="evidence" value="ECO:0007669"/>
    <property type="project" value="UniProtKB-UniRule"/>
</dbReference>
<dbReference type="InterPro" id="IPR011009">
    <property type="entry name" value="Kinase-like_dom_sf"/>
</dbReference>
<feature type="compositionally biased region" description="Polar residues" evidence="6">
    <location>
        <begin position="1628"/>
        <end position="1641"/>
    </location>
</feature>
<dbReference type="PANTHER" id="PTHR44329:SF298">
    <property type="entry name" value="MIXED LINEAGE KINASE DOMAIN-LIKE PROTEIN"/>
    <property type="match status" value="1"/>
</dbReference>
<feature type="region of interest" description="Disordered" evidence="6">
    <location>
        <begin position="503"/>
        <end position="525"/>
    </location>
</feature>
<dbReference type="Pfam" id="PF00069">
    <property type="entry name" value="Pkinase"/>
    <property type="match status" value="2"/>
</dbReference>
<dbReference type="GO" id="GO:0045087">
    <property type="term" value="P:innate immune response"/>
    <property type="evidence" value="ECO:0007669"/>
    <property type="project" value="UniProtKB-ARBA"/>
</dbReference>
<comment type="similarity">
    <text evidence="1">Belongs to the protein kinase superfamily. TKL Ser/Thr protein kinase family.</text>
</comment>
<feature type="domain" description="Protein kinase" evidence="7">
    <location>
        <begin position="530"/>
        <end position="806"/>
    </location>
</feature>
<name>A0AA35REK0_GEOBA</name>
<feature type="repeat" description="ANK" evidence="4">
    <location>
        <begin position="1193"/>
        <end position="1225"/>
    </location>
</feature>
<keyword evidence="2 5" id="KW-0547">Nucleotide-binding</keyword>
<feature type="compositionally biased region" description="Basic and acidic residues" evidence="6">
    <location>
        <begin position="375"/>
        <end position="384"/>
    </location>
</feature>
<evidence type="ECO:0000256" key="3">
    <source>
        <dbReference type="ARBA" id="ARBA00022840"/>
    </source>
</evidence>
<feature type="compositionally biased region" description="Basic and acidic residues" evidence="6">
    <location>
        <begin position="1644"/>
        <end position="1701"/>
    </location>
</feature>
<keyword evidence="3 5" id="KW-0067">ATP-binding</keyword>
<dbReference type="PROSITE" id="PS00109">
    <property type="entry name" value="PROTEIN_KINASE_TYR"/>
    <property type="match status" value="1"/>
</dbReference>
<organism evidence="9 10">
    <name type="scientific">Geodia barretti</name>
    <name type="common">Barrett's horny sponge</name>
    <dbReference type="NCBI Taxonomy" id="519541"/>
    <lineage>
        <taxon>Eukaryota</taxon>
        <taxon>Metazoa</taxon>
        <taxon>Porifera</taxon>
        <taxon>Demospongiae</taxon>
        <taxon>Heteroscleromorpha</taxon>
        <taxon>Tetractinellida</taxon>
        <taxon>Astrophorina</taxon>
        <taxon>Geodiidae</taxon>
        <taxon>Geodia</taxon>
    </lineage>
</organism>
<proteinExistence type="inferred from homology"/>
<dbReference type="SUPFAM" id="SSF47986">
    <property type="entry name" value="DEATH domain"/>
    <property type="match status" value="2"/>
</dbReference>
<evidence type="ECO:0000313" key="9">
    <source>
        <dbReference type="EMBL" id="CAI8010034.1"/>
    </source>
</evidence>
<feature type="repeat" description="ANK" evidence="4">
    <location>
        <begin position="1261"/>
        <end position="1289"/>
    </location>
</feature>
<dbReference type="InterPro" id="IPR051681">
    <property type="entry name" value="Ser/Thr_Kinases-Pseudokinases"/>
</dbReference>
<feature type="region of interest" description="Disordered" evidence="6">
    <location>
        <begin position="353"/>
        <end position="405"/>
    </location>
</feature>
<dbReference type="InterPro" id="IPR008266">
    <property type="entry name" value="Tyr_kinase_AS"/>
</dbReference>
<feature type="compositionally biased region" description="Polar residues" evidence="6">
    <location>
        <begin position="353"/>
        <end position="374"/>
    </location>
</feature>
<evidence type="ECO:0000256" key="6">
    <source>
        <dbReference type="SAM" id="MobiDB-lite"/>
    </source>
</evidence>
<dbReference type="PROSITE" id="PS50017">
    <property type="entry name" value="DEATH_DOMAIN"/>
    <property type="match status" value="1"/>
</dbReference>
<dbReference type="InterPro" id="IPR002110">
    <property type="entry name" value="Ankyrin_rpt"/>
</dbReference>
<evidence type="ECO:0000256" key="2">
    <source>
        <dbReference type="ARBA" id="ARBA00022741"/>
    </source>
</evidence>
<keyword evidence="9" id="KW-0808">Transferase</keyword>
<sequence>MEAKNVVHQPAWDRERLGCLANVLQAEGSKLSLPVIREISALVSTSIPVSKVVIHLYQRRVVSNDDYEDLKKEQPSAGIKLSHALVASSKRSVGEGKNLIKNLYLALLDAFLDTYDQGCHHVALHLRETAIDYLQRNHVLKELSEESRTDMQSSIERLPDVNLQSPAAFKLRDQLDLPHGTEVTSLKAILEKYNKSKVNVGPNPDTWLVAVVQAMMLTQGVGRYVTYLLPFHKSYPAELLIFLDRLGEKWEFFALFLGFTNGEVRDIRRRSFGKTQQEIKNFSKVWRMPDVEQETEEILHRVLNAANIIIGVPVEESSPAVYSSCLHQIPNQGSQMEHVIKVINDGITITTQVSHQSSADSPRPISQRSSLRSNASERHQRELRSMQSGSSDLGGSFESDVPHHTISRQSHTINDVDTDTMSNAPYVRESSFFQEEDDSAIASSYPSPTKPALTSQHPLAPKPFPGTLGLDSTTSRPTSLEVCPISQPTTAHSGEMVAPLLTSPQKQPLASDQPTIDSALPQFHPDDEVTIKPNGIGRGLYGEVWRVEHKNNPYAAKEYRSGFITPEELKEKFGQKMLSLKHENVVRYLGVCRIKETNRSVVIMEMLPTNLKSICGEQAREKIELLPETKFLILRQITEGLAYLHLNGIIHCDLIPTNILMLTKPEYTAKIADCGNALVGPISTVGMDGHLDGASVCDYLPPEALEGDISNAQVDVFSFAHLSLYVILQHEPHPLKTPTYKLEGKLTPRTEVERRLNYFIEMRTVNCGKIPLEPLVQWIELCLSDEAIRGVVQMESLRVADEDEWDLLRFQDVRSLAERGRDLGRDYAHRVVVALSSHVLQCQCVQQLLPFLVKRGVVASKVSSLILSQSDSEAATTLEKLLNARSHEPENQSMVEGIYLALLDCYEESGNVWCHGVATSELRPVVRLVLKLPDVNLYASHAAILTEELGLGSYGPVTDLKKIIQIAFSTRVSFHKLVSALLLTRNTGRYLSLLLPYCHSNPPWVYEVLQTLGQNWVRLAVYLGYSEVEIGAIVRAGGGDPHRQIQMFMRVWWMPDCGTEETVGLLNQLCHGILKVVNEPIRLKVSHWENGVALLNACLDNDWRKAEAHVRAGSHLGSRSKDGRTPLMLACIKGKEKMVNLLIDHGADVQAMDKKGETCLNYTETLRNRVVLELILKEYQKLGVSVDVESLETGCSPLSTACKCGAFASAELLLKYGANPNGCKNGRHRPLVEASAQGHMGLVKSLLRRRADINATGTSQNGYTALLQACTSNHWGVAQELMNEGADVNQCVASDCTSPLFLAVAANEYKTASELIKKGASVDAVRVSTKSKLFIFQAVFLCLIISSNRGQLRVQLKSLHYPKQLAKDLMIWSPFCSTMEQTINYLCSETMPAIGFTILGDHIETFHLLLKSPNLVKTLAGVDKLVFIIILFNIHSYTFFQLTPAIVTSVRTEKFYYTEKLLEIFGGPVGSMPLELMAPASRQMRLGPGDQDKINAVLTDFSRICVSAILYSPDVKVTPESLIEVAQATGNVAVAKFFRQKLSSSMTDEEMRQTFLLGDRFPLRFLIENNILTMEIFVIEVLKFRPDDCEVFYKNLVWTFKHVYEWRADLPNNVDSMLKQLFSGRFTPRTSPQAGTQSGTDTYHGMREPPIERQVSEPSFDARTRMEKGMLENMKETPLPEHKTSDDGKGNPTLPEEKSEGVSKAVENVENNTRLSQSHTNDPAFSSQYLVYGQEIPTTDKAVATVLKPVRVRVMNTELLGGVASYYCKERFLCLPNSTLNQTGVKLGQGAYGDVVEVEYKGKCYAAKKYRMSEAVNNLGAFSREHEILARIRHPNIVPYCGICKLASDKSTVIVMERMDKNLITFLRDELKFDEKCKILHDIAKGLHHLHSQKPAIIHRDLTAGNVLLTSNGVAKISDFGNSRMVDLFATPELLTSSPGTLDYMPPEALEGGEYDDKLDIFSYGHLAIHIIIQHRPHPLLRPVYTVGGKYVPRTEVERRQRYLGQVKSKLEGGDQNPLFILIIRCLQNEPHPRPTCKDILKEYFNDNV</sequence>
<comment type="caution">
    <text evidence="9">The sequence shown here is derived from an EMBL/GenBank/DDBJ whole genome shotgun (WGS) entry which is preliminary data.</text>
</comment>
<dbReference type="Proteomes" id="UP001174909">
    <property type="component" value="Unassembled WGS sequence"/>
</dbReference>
<keyword evidence="4" id="KW-0040">ANK repeat</keyword>
<keyword evidence="10" id="KW-1185">Reference proteome</keyword>
<feature type="region of interest" description="Disordered" evidence="6">
    <location>
        <begin position="441"/>
        <end position="481"/>
    </location>
</feature>
<dbReference type="InterPro" id="IPR017441">
    <property type="entry name" value="Protein_kinase_ATP_BS"/>
</dbReference>
<accession>A0AA35REK0</accession>
<feature type="region of interest" description="Disordered" evidence="6">
    <location>
        <begin position="1625"/>
        <end position="1704"/>
    </location>
</feature>
<dbReference type="PROSITE" id="PS50088">
    <property type="entry name" value="ANK_REPEAT"/>
    <property type="match status" value="3"/>
</dbReference>
<dbReference type="Pfam" id="PF12796">
    <property type="entry name" value="Ank_2"/>
    <property type="match status" value="2"/>
</dbReference>
<feature type="compositionally biased region" description="Polar residues" evidence="6">
    <location>
        <begin position="503"/>
        <end position="516"/>
    </location>
</feature>
<dbReference type="InterPro" id="IPR000719">
    <property type="entry name" value="Prot_kinase_dom"/>
</dbReference>
<evidence type="ECO:0000256" key="1">
    <source>
        <dbReference type="ARBA" id="ARBA00005843"/>
    </source>
</evidence>
<gene>
    <name evidence="9" type="ORF">GBAR_LOCUS6665</name>
</gene>
<dbReference type="GO" id="GO:0004674">
    <property type="term" value="F:protein serine/threonine kinase activity"/>
    <property type="evidence" value="ECO:0007669"/>
    <property type="project" value="TreeGrafter"/>
</dbReference>
<dbReference type="PROSITE" id="PS00107">
    <property type="entry name" value="PROTEIN_KINASE_ATP"/>
    <property type="match status" value="2"/>
</dbReference>